<evidence type="ECO:0000313" key="7">
    <source>
        <dbReference type="Proteomes" id="UP000618382"/>
    </source>
</evidence>
<dbReference type="SUPFAM" id="SSF46689">
    <property type="entry name" value="Homeodomain-like"/>
    <property type="match status" value="1"/>
</dbReference>
<evidence type="ECO:0000256" key="3">
    <source>
        <dbReference type="ARBA" id="ARBA00023163"/>
    </source>
</evidence>
<dbReference type="InterPro" id="IPR025996">
    <property type="entry name" value="MT1864/Rv1816-like_C"/>
</dbReference>
<dbReference type="Proteomes" id="UP000618382">
    <property type="component" value="Unassembled WGS sequence"/>
</dbReference>
<keyword evidence="3" id="KW-0804">Transcription</keyword>
<name>A0ABQ4DBT1_9CELL</name>
<dbReference type="Pfam" id="PF13305">
    <property type="entry name" value="TetR_C_33"/>
    <property type="match status" value="1"/>
</dbReference>
<accession>A0ABQ4DBT1</accession>
<dbReference type="Gene3D" id="1.10.357.10">
    <property type="entry name" value="Tetracycline Repressor, domain 2"/>
    <property type="match status" value="1"/>
</dbReference>
<proteinExistence type="predicted"/>
<dbReference type="SUPFAM" id="SSF48498">
    <property type="entry name" value="Tetracyclin repressor-like, C-terminal domain"/>
    <property type="match status" value="1"/>
</dbReference>
<dbReference type="InterPro" id="IPR009057">
    <property type="entry name" value="Homeodomain-like_sf"/>
</dbReference>
<feature type="domain" description="HTH tetR-type" evidence="5">
    <location>
        <begin position="43"/>
        <end position="103"/>
    </location>
</feature>
<evidence type="ECO:0000256" key="1">
    <source>
        <dbReference type="ARBA" id="ARBA00023015"/>
    </source>
</evidence>
<keyword evidence="2 4" id="KW-0238">DNA-binding</keyword>
<dbReference type="InterPro" id="IPR036271">
    <property type="entry name" value="Tet_transcr_reg_TetR-rel_C_sf"/>
</dbReference>
<gene>
    <name evidence="6" type="ORF">Col01nite_23180</name>
</gene>
<evidence type="ECO:0000259" key="5">
    <source>
        <dbReference type="PROSITE" id="PS50977"/>
    </source>
</evidence>
<protein>
    <recommendedName>
        <fullName evidence="5">HTH tetR-type domain-containing protein</fullName>
    </recommendedName>
</protein>
<comment type="caution">
    <text evidence="6">The sequence shown here is derived from an EMBL/GenBank/DDBJ whole genome shotgun (WGS) entry which is preliminary data.</text>
</comment>
<evidence type="ECO:0000256" key="4">
    <source>
        <dbReference type="PROSITE-ProRule" id="PRU00335"/>
    </source>
</evidence>
<dbReference type="PROSITE" id="PS50977">
    <property type="entry name" value="HTH_TETR_2"/>
    <property type="match status" value="1"/>
</dbReference>
<evidence type="ECO:0000313" key="6">
    <source>
        <dbReference type="EMBL" id="GIG33159.1"/>
    </source>
</evidence>
<feature type="DNA-binding region" description="H-T-H motif" evidence="4">
    <location>
        <begin position="66"/>
        <end position="85"/>
    </location>
</feature>
<dbReference type="InterPro" id="IPR001647">
    <property type="entry name" value="HTH_TetR"/>
</dbReference>
<reference evidence="6 7" key="1">
    <citation type="submission" date="2021-01" db="EMBL/GenBank/DDBJ databases">
        <title>Whole genome shotgun sequence of Cellulomonas oligotrophica NBRC 109435.</title>
        <authorList>
            <person name="Komaki H."/>
            <person name="Tamura T."/>
        </authorList>
    </citation>
    <scope>NUCLEOTIDE SEQUENCE [LARGE SCALE GENOMIC DNA]</scope>
    <source>
        <strain evidence="6 7">NBRC 109435</strain>
    </source>
</reference>
<sequence>MLSFAIAALAGEDVGMPDTHAAPAAPAAPKPAVRVSARDRARAEVMRDLLAAARARLATDGAAELSLRAVARDLGLASSAVYRYVPSRDALLTLLVVESYDAVGAVCERAASAADAAGHAPARAWLEVARAVRRWALADPRGFELIYGTPVRGYAAPADTVVPATRVWAVVSGLLAAARADGSLRPAGPTFATDGLVTDDVYAFAAAHGADLAARPGADGDAEDRRRDVVRSITLFSSLLGALTAELFSHLRGVAQDPARAFDVTVATAAAGVGLHVDLADAWDAPAR</sequence>
<keyword evidence="7" id="KW-1185">Reference proteome</keyword>
<keyword evidence="1" id="KW-0805">Transcription regulation</keyword>
<dbReference type="Pfam" id="PF00440">
    <property type="entry name" value="TetR_N"/>
    <property type="match status" value="1"/>
</dbReference>
<dbReference type="EMBL" id="BONN01000006">
    <property type="protein sequence ID" value="GIG33159.1"/>
    <property type="molecule type" value="Genomic_DNA"/>
</dbReference>
<evidence type="ECO:0000256" key="2">
    <source>
        <dbReference type="ARBA" id="ARBA00023125"/>
    </source>
</evidence>
<organism evidence="6 7">
    <name type="scientific">Cellulomonas oligotrophica</name>
    <dbReference type="NCBI Taxonomy" id="931536"/>
    <lineage>
        <taxon>Bacteria</taxon>
        <taxon>Bacillati</taxon>
        <taxon>Actinomycetota</taxon>
        <taxon>Actinomycetes</taxon>
        <taxon>Micrococcales</taxon>
        <taxon>Cellulomonadaceae</taxon>
        <taxon>Cellulomonas</taxon>
    </lineage>
</organism>